<keyword evidence="3" id="KW-1185">Reference proteome</keyword>
<feature type="compositionally biased region" description="Basic and acidic residues" evidence="1">
    <location>
        <begin position="70"/>
        <end position="83"/>
    </location>
</feature>
<sequence length="264" mass="29935">MAVRKPVGLEMSSVWCGCGLWSRRRCRVVVGMAGVGGVAVASSSPRRWWWQRRKGERRRDGAARWWGRGRSEEEGRREMRDGGGEVAGSQGSEDGRPAVGGGALWMRRSAAASGWRCAAPGLPPDLSDFSLSTLFSWVSSLGWAGWGLGEGLWTIDWMGLFNFGNFDKFSGMFPTDSEFRRKLRLSYSIPFPRKYFRFRFRFREILKNFRPADSVSENRYGIRKNSVPFSPLPGGVELELCQTGPKYLLKKELNIFFPLEYNHV</sequence>
<reference evidence="3" key="1">
    <citation type="submission" date="2013-06" db="EMBL/GenBank/DDBJ databases">
        <authorList>
            <person name="Zhao Q."/>
        </authorList>
    </citation>
    <scope>NUCLEOTIDE SEQUENCE</scope>
    <source>
        <strain evidence="3">cv. W1943</strain>
    </source>
</reference>
<evidence type="ECO:0000313" key="3">
    <source>
        <dbReference type="Proteomes" id="UP000008022"/>
    </source>
</evidence>
<dbReference type="OMA" id="EMSSVWC"/>
<protein>
    <submittedName>
        <fullName evidence="2">Uncharacterized protein</fullName>
    </submittedName>
</protein>
<organism evidence="2 3">
    <name type="scientific">Oryza rufipogon</name>
    <name type="common">Brownbeard rice</name>
    <name type="synonym">Asian wild rice</name>
    <dbReference type="NCBI Taxonomy" id="4529"/>
    <lineage>
        <taxon>Eukaryota</taxon>
        <taxon>Viridiplantae</taxon>
        <taxon>Streptophyta</taxon>
        <taxon>Embryophyta</taxon>
        <taxon>Tracheophyta</taxon>
        <taxon>Spermatophyta</taxon>
        <taxon>Magnoliopsida</taxon>
        <taxon>Liliopsida</taxon>
        <taxon>Poales</taxon>
        <taxon>Poaceae</taxon>
        <taxon>BOP clade</taxon>
        <taxon>Oryzoideae</taxon>
        <taxon>Oryzeae</taxon>
        <taxon>Oryzinae</taxon>
        <taxon>Oryza</taxon>
    </lineage>
</organism>
<dbReference type="Gramene" id="ORUFI04G21480.1">
    <property type="protein sequence ID" value="ORUFI04G21480.1"/>
    <property type="gene ID" value="ORUFI04G21480"/>
</dbReference>
<feature type="region of interest" description="Disordered" evidence="1">
    <location>
        <begin position="70"/>
        <end position="96"/>
    </location>
</feature>
<proteinExistence type="predicted"/>
<accession>A0A0E0PC11</accession>
<reference evidence="2" key="2">
    <citation type="submission" date="2015-06" db="UniProtKB">
        <authorList>
            <consortium name="EnsemblPlants"/>
        </authorList>
    </citation>
    <scope>IDENTIFICATION</scope>
</reference>
<evidence type="ECO:0000313" key="2">
    <source>
        <dbReference type="EnsemblPlants" id="ORUFI04G21480.1"/>
    </source>
</evidence>
<dbReference type="AlphaFoldDB" id="A0A0E0PC11"/>
<dbReference type="HOGENOM" id="CLU_092215_0_0_1"/>
<name>A0A0E0PC11_ORYRU</name>
<evidence type="ECO:0000256" key="1">
    <source>
        <dbReference type="SAM" id="MobiDB-lite"/>
    </source>
</evidence>
<dbReference type="Proteomes" id="UP000008022">
    <property type="component" value="Unassembled WGS sequence"/>
</dbReference>
<dbReference type="EnsemblPlants" id="ORUFI04G21480.1">
    <property type="protein sequence ID" value="ORUFI04G21480.1"/>
    <property type="gene ID" value="ORUFI04G21480"/>
</dbReference>